<dbReference type="OrthoDB" id="10021397at2759"/>
<keyword evidence="2" id="KW-0813">Transport</keyword>
<dbReference type="Gene3D" id="1.20.1250.20">
    <property type="entry name" value="MFS general substrate transporter like domains"/>
    <property type="match status" value="1"/>
</dbReference>
<reference evidence="9 10" key="1">
    <citation type="submission" date="2019-06" db="EMBL/GenBank/DDBJ databases">
        <title>Draft genome sequence of the filamentous fungus Phialemoniopsis curvata isolated from diesel fuel.</title>
        <authorList>
            <person name="Varaljay V.A."/>
            <person name="Lyon W.J."/>
            <person name="Crouch A.L."/>
            <person name="Drake C.E."/>
            <person name="Hollomon J.M."/>
            <person name="Nadeau L.J."/>
            <person name="Nunn H.S."/>
            <person name="Stevenson B.S."/>
            <person name="Bojanowski C.L."/>
            <person name="Crookes-Goodson W.J."/>
        </authorList>
    </citation>
    <scope>NUCLEOTIDE SEQUENCE [LARGE SCALE GENOMIC DNA]</scope>
    <source>
        <strain evidence="9 10">D216</strain>
    </source>
</reference>
<dbReference type="InterPro" id="IPR036259">
    <property type="entry name" value="MFS_trans_sf"/>
</dbReference>
<dbReference type="CDD" id="cd17502">
    <property type="entry name" value="MFS_Azr1_MDR_like"/>
    <property type="match status" value="1"/>
</dbReference>
<dbReference type="Gene3D" id="1.20.1720.10">
    <property type="entry name" value="Multidrug resistance protein D"/>
    <property type="match status" value="1"/>
</dbReference>
<evidence type="ECO:0000313" key="9">
    <source>
        <dbReference type="EMBL" id="TPX13818.1"/>
    </source>
</evidence>
<evidence type="ECO:0000259" key="8">
    <source>
        <dbReference type="PROSITE" id="PS50850"/>
    </source>
</evidence>
<feature type="transmembrane region" description="Helical" evidence="7">
    <location>
        <begin position="331"/>
        <end position="352"/>
    </location>
</feature>
<gene>
    <name evidence="9" type="ORF">E0L32_005762</name>
</gene>
<sequence>MAATDSKPTLNVDEPPSSKASTLHQPENVPDEKKDDRDNDNSSIEADRTAQPELSEDQYPHGFRLWILAGATLVSVFLIALDQTIVGTAIPRITDEFHGLSDVSWYAAAYLMTFGAAQTSFGKIYKYFNLKWTFLASTVIFEVGSLICGVAPNSKTLVVGRAIAGLGGAGLSVGGASLISFTVPPARRPLMMGIIGMTYCIAGVCGPLLGGVFTDRVSWRWCFYINLPIGGAAAVVILLFFYLPAAATPPDIPLSQKLLHVDPVGFAIVMGEITCFILALQYAGVSHSWSSGTVIGLLVGFGLLTVALVAWELWLGELSMMLPRLYKQRSLWASAPFQFFFLGSYVVLLYYLPLYFQSIQGSSPIRSGVQNLPLMLAAAVFALAGGAVVASTGRAQQVMFFGSMLTTVAIGLLYTFDIGTPMAKWVGYQFFVGTTMSFAIMHGLSVVQAYVGKEDLAAVTANLMIFQTLGGAFSTAAAQSAFANRLIATLPITAPGVDPALVIATGASELHNVFGPDVLPGVLQAYMIGLKAAFAVAIGFCGAAFVCSIFIPMRKLPTHAPGEAPMAMG</sequence>
<feature type="transmembrane region" description="Helical" evidence="7">
    <location>
        <begin position="428"/>
        <end position="451"/>
    </location>
</feature>
<keyword evidence="10" id="KW-1185">Reference proteome</keyword>
<dbReference type="Proteomes" id="UP000319257">
    <property type="component" value="Unassembled WGS sequence"/>
</dbReference>
<evidence type="ECO:0000256" key="1">
    <source>
        <dbReference type="ARBA" id="ARBA00004141"/>
    </source>
</evidence>
<accession>A0A507BAK4</accession>
<feature type="transmembrane region" description="Helical" evidence="7">
    <location>
        <begin position="105"/>
        <end position="125"/>
    </location>
</feature>
<feature type="transmembrane region" description="Helical" evidence="7">
    <location>
        <begin position="289"/>
        <end position="311"/>
    </location>
</feature>
<feature type="transmembrane region" description="Helical" evidence="7">
    <location>
        <begin position="190"/>
        <end position="211"/>
    </location>
</feature>
<dbReference type="EMBL" id="SKBQ01000031">
    <property type="protein sequence ID" value="TPX13818.1"/>
    <property type="molecule type" value="Genomic_DNA"/>
</dbReference>
<dbReference type="GO" id="GO:0005886">
    <property type="term" value="C:plasma membrane"/>
    <property type="evidence" value="ECO:0007669"/>
    <property type="project" value="TreeGrafter"/>
</dbReference>
<keyword evidence="3 7" id="KW-0812">Transmembrane</keyword>
<keyword evidence="5 7" id="KW-0472">Membrane</keyword>
<dbReference type="InterPro" id="IPR011701">
    <property type="entry name" value="MFS"/>
</dbReference>
<evidence type="ECO:0000256" key="4">
    <source>
        <dbReference type="ARBA" id="ARBA00022989"/>
    </source>
</evidence>
<evidence type="ECO:0000256" key="6">
    <source>
        <dbReference type="SAM" id="MobiDB-lite"/>
    </source>
</evidence>
<feature type="transmembrane region" description="Helical" evidence="7">
    <location>
        <begin position="65"/>
        <end position="85"/>
    </location>
</feature>
<dbReference type="InterPro" id="IPR020846">
    <property type="entry name" value="MFS_dom"/>
</dbReference>
<dbReference type="RefSeq" id="XP_030995529.1">
    <property type="nucleotide sequence ID" value="XM_031140319.1"/>
</dbReference>
<protein>
    <recommendedName>
        <fullName evidence="8">Major facilitator superfamily (MFS) profile domain-containing protein</fullName>
    </recommendedName>
</protein>
<dbReference type="AlphaFoldDB" id="A0A507BAK4"/>
<dbReference type="FunFam" id="1.20.1720.10:FF:000012">
    <property type="entry name" value="MFS toxin efflux pump (AflT)"/>
    <property type="match status" value="1"/>
</dbReference>
<dbReference type="Pfam" id="PF07690">
    <property type="entry name" value="MFS_1"/>
    <property type="match status" value="1"/>
</dbReference>
<dbReference type="InParanoid" id="A0A507BAK4"/>
<feature type="region of interest" description="Disordered" evidence="6">
    <location>
        <begin position="1"/>
        <end position="53"/>
    </location>
</feature>
<keyword evidence="4 7" id="KW-1133">Transmembrane helix</keyword>
<dbReference type="GO" id="GO:0022857">
    <property type="term" value="F:transmembrane transporter activity"/>
    <property type="evidence" value="ECO:0007669"/>
    <property type="project" value="InterPro"/>
</dbReference>
<dbReference type="SUPFAM" id="SSF103473">
    <property type="entry name" value="MFS general substrate transporter"/>
    <property type="match status" value="1"/>
</dbReference>
<feature type="transmembrane region" description="Helical" evidence="7">
    <location>
        <begin position="158"/>
        <end position="183"/>
    </location>
</feature>
<feature type="transmembrane region" description="Helical" evidence="7">
    <location>
        <begin position="372"/>
        <end position="391"/>
    </location>
</feature>
<comment type="subcellular location">
    <subcellularLocation>
        <location evidence="1">Membrane</location>
        <topology evidence="1">Multi-pass membrane protein</topology>
    </subcellularLocation>
</comment>
<feature type="transmembrane region" description="Helical" evidence="7">
    <location>
        <begin position="264"/>
        <end position="283"/>
    </location>
</feature>
<evidence type="ECO:0000256" key="2">
    <source>
        <dbReference type="ARBA" id="ARBA00022448"/>
    </source>
</evidence>
<organism evidence="9 10">
    <name type="scientific">Thyridium curvatum</name>
    <dbReference type="NCBI Taxonomy" id="1093900"/>
    <lineage>
        <taxon>Eukaryota</taxon>
        <taxon>Fungi</taxon>
        <taxon>Dikarya</taxon>
        <taxon>Ascomycota</taxon>
        <taxon>Pezizomycotina</taxon>
        <taxon>Sordariomycetes</taxon>
        <taxon>Sordariomycetidae</taxon>
        <taxon>Thyridiales</taxon>
        <taxon>Thyridiaceae</taxon>
        <taxon>Thyridium</taxon>
    </lineage>
</organism>
<dbReference type="FunCoup" id="A0A507BAK4">
    <property type="interactions" value="58"/>
</dbReference>
<comment type="caution">
    <text evidence="9">The sequence shown here is derived from an EMBL/GenBank/DDBJ whole genome shotgun (WGS) entry which is preliminary data.</text>
</comment>
<feature type="transmembrane region" description="Helical" evidence="7">
    <location>
        <begin position="398"/>
        <end position="416"/>
    </location>
</feature>
<feature type="transmembrane region" description="Helical" evidence="7">
    <location>
        <begin position="132"/>
        <end position="152"/>
    </location>
</feature>
<feature type="transmembrane region" description="Helical" evidence="7">
    <location>
        <begin position="223"/>
        <end position="243"/>
    </location>
</feature>
<feature type="compositionally biased region" description="Basic and acidic residues" evidence="6">
    <location>
        <begin position="30"/>
        <end position="50"/>
    </location>
</feature>
<dbReference type="GeneID" id="41973209"/>
<feature type="transmembrane region" description="Helical" evidence="7">
    <location>
        <begin position="525"/>
        <end position="551"/>
    </location>
</feature>
<feature type="domain" description="Major facilitator superfamily (MFS) profile" evidence="8">
    <location>
        <begin position="68"/>
        <end position="556"/>
    </location>
</feature>
<dbReference type="PROSITE" id="PS50850">
    <property type="entry name" value="MFS"/>
    <property type="match status" value="1"/>
</dbReference>
<evidence type="ECO:0000256" key="7">
    <source>
        <dbReference type="SAM" id="Phobius"/>
    </source>
</evidence>
<evidence type="ECO:0000256" key="5">
    <source>
        <dbReference type="ARBA" id="ARBA00023136"/>
    </source>
</evidence>
<name>A0A507BAK4_9PEZI</name>
<dbReference type="PANTHER" id="PTHR23501">
    <property type="entry name" value="MAJOR FACILITATOR SUPERFAMILY"/>
    <property type="match status" value="1"/>
</dbReference>
<evidence type="ECO:0000313" key="10">
    <source>
        <dbReference type="Proteomes" id="UP000319257"/>
    </source>
</evidence>
<evidence type="ECO:0000256" key="3">
    <source>
        <dbReference type="ARBA" id="ARBA00022692"/>
    </source>
</evidence>
<proteinExistence type="predicted"/>
<dbReference type="PANTHER" id="PTHR23501:SF177">
    <property type="entry name" value="MAJOR FACILITATOR SUPERFAMILY (MFS) PROFILE DOMAIN-CONTAINING PROTEIN-RELATED"/>
    <property type="match status" value="1"/>
</dbReference>